<accession>A0A6M1LHW2</accession>
<name>A0A6M1LHW2_9PROT</name>
<dbReference type="AlphaFoldDB" id="A0A6M1LHW2"/>
<evidence type="ECO:0000256" key="1">
    <source>
        <dbReference type="SAM" id="MobiDB-lite"/>
    </source>
</evidence>
<keyword evidence="2" id="KW-1133">Transmembrane helix</keyword>
<sequence>MSQYRQPMRGAESQIPTPAPRLSWREGPVRYEAWRPLPKPESGSPARGIVLAVLISAVFWVGLATLL</sequence>
<proteinExistence type="predicted"/>
<comment type="caution">
    <text evidence="3">The sequence shown here is derived from an EMBL/GenBank/DDBJ whole genome shotgun (WGS) entry which is preliminary data.</text>
</comment>
<evidence type="ECO:0000256" key="2">
    <source>
        <dbReference type="SAM" id="Phobius"/>
    </source>
</evidence>
<evidence type="ECO:0000313" key="3">
    <source>
        <dbReference type="EMBL" id="NGM19883.1"/>
    </source>
</evidence>
<keyword evidence="2" id="KW-0812">Transmembrane</keyword>
<organism evidence="3 4">
    <name type="scientific">Falsiroseomonas algicola</name>
    <dbReference type="NCBI Taxonomy" id="2716930"/>
    <lineage>
        <taxon>Bacteria</taxon>
        <taxon>Pseudomonadati</taxon>
        <taxon>Pseudomonadota</taxon>
        <taxon>Alphaproteobacteria</taxon>
        <taxon>Acetobacterales</taxon>
        <taxon>Roseomonadaceae</taxon>
        <taxon>Falsiroseomonas</taxon>
    </lineage>
</organism>
<keyword evidence="2" id="KW-0472">Membrane</keyword>
<protein>
    <submittedName>
        <fullName evidence="3">Uncharacterized protein</fullName>
    </submittedName>
</protein>
<dbReference type="Proteomes" id="UP000475385">
    <property type="component" value="Unassembled WGS sequence"/>
</dbReference>
<dbReference type="EMBL" id="JAAIKB010000002">
    <property type="protein sequence ID" value="NGM19883.1"/>
    <property type="molecule type" value="Genomic_DNA"/>
</dbReference>
<feature type="transmembrane region" description="Helical" evidence="2">
    <location>
        <begin position="48"/>
        <end position="66"/>
    </location>
</feature>
<dbReference type="RefSeq" id="WP_164693750.1">
    <property type="nucleotide sequence ID" value="NZ_JAAIKB010000002.1"/>
</dbReference>
<evidence type="ECO:0000313" key="4">
    <source>
        <dbReference type="Proteomes" id="UP000475385"/>
    </source>
</evidence>
<gene>
    <name evidence="3" type="ORF">G3576_07635</name>
</gene>
<reference evidence="3 4" key="1">
    <citation type="submission" date="2020-03" db="EMBL/GenBank/DDBJ databases">
        <title>Roseomonas stagni sp. nov., isolated from pond water in Japan.</title>
        <authorList>
            <person name="Furuhata K."/>
            <person name="Miyamoto H."/>
            <person name="Goto K."/>
        </authorList>
    </citation>
    <scope>NUCLEOTIDE SEQUENCE [LARGE SCALE GENOMIC DNA]</scope>
    <source>
        <strain evidence="3 4">PeD5</strain>
    </source>
</reference>
<keyword evidence="4" id="KW-1185">Reference proteome</keyword>
<feature type="region of interest" description="Disordered" evidence="1">
    <location>
        <begin position="1"/>
        <end position="23"/>
    </location>
</feature>